<evidence type="ECO:0000256" key="2">
    <source>
        <dbReference type="ARBA" id="ARBA00022801"/>
    </source>
</evidence>
<dbReference type="STRING" id="983966.A0A1E4S946"/>
<feature type="non-terminal residue" evidence="5">
    <location>
        <position position="1"/>
    </location>
</feature>
<accession>A0A1E4S946</accession>
<dbReference type="PANTHER" id="PTHR45738:SF5">
    <property type="entry name" value="POLYPHOSPHOINOSITIDE PHOSPHATASE"/>
    <property type="match status" value="1"/>
</dbReference>
<evidence type="ECO:0000313" key="6">
    <source>
        <dbReference type="Proteomes" id="UP000094389"/>
    </source>
</evidence>
<dbReference type="InterPro" id="IPR002013">
    <property type="entry name" value="SAC_dom"/>
</dbReference>
<comment type="subcellular location">
    <subcellularLocation>
        <location evidence="1">Endomembrane system</location>
    </subcellularLocation>
</comment>
<dbReference type="EMBL" id="KV453925">
    <property type="protein sequence ID" value="ODV75988.1"/>
    <property type="molecule type" value="Genomic_DNA"/>
</dbReference>
<evidence type="ECO:0000256" key="1">
    <source>
        <dbReference type="ARBA" id="ARBA00004308"/>
    </source>
</evidence>
<organism evidence="5 6">
    <name type="scientific">Cyberlindnera jadinii (strain ATCC 18201 / CBS 1600 / BCRC 20928 / JCM 3617 / NBRC 0987 / NRRL Y-1542)</name>
    <name type="common">Torula yeast</name>
    <name type="synonym">Candida utilis</name>
    <dbReference type="NCBI Taxonomy" id="983966"/>
    <lineage>
        <taxon>Eukaryota</taxon>
        <taxon>Fungi</taxon>
        <taxon>Dikarya</taxon>
        <taxon>Ascomycota</taxon>
        <taxon>Saccharomycotina</taxon>
        <taxon>Saccharomycetes</taxon>
        <taxon>Phaffomycetales</taxon>
        <taxon>Phaffomycetaceae</taxon>
        <taxon>Cyberlindnera</taxon>
    </lineage>
</organism>
<dbReference type="OrthoDB" id="405996at2759"/>
<proteinExistence type="predicted"/>
<evidence type="ECO:0000313" key="5">
    <source>
        <dbReference type="EMBL" id="ODV75988.1"/>
    </source>
</evidence>
<dbReference type="AlphaFoldDB" id="A0A1E4S946"/>
<protein>
    <recommendedName>
        <fullName evidence="4">SAC domain-containing protein</fullName>
    </recommendedName>
</protein>
<evidence type="ECO:0000259" key="4">
    <source>
        <dbReference type="PROSITE" id="PS50275"/>
    </source>
</evidence>
<name>A0A1E4S946_CYBJN</name>
<keyword evidence="3" id="KW-0472">Membrane</keyword>
<feature type="non-terminal residue" evidence="5">
    <location>
        <position position="679"/>
    </location>
</feature>
<keyword evidence="6" id="KW-1185">Reference proteome</keyword>
<dbReference type="GO" id="GO:0043813">
    <property type="term" value="F:phosphatidylinositol-3,5-bisphosphate 5-phosphatase activity"/>
    <property type="evidence" value="ECO:0007669"/>
    <property type="project" value="InterPro"/>
</dbReference>
<evidence type="ECO:0000256" key="3">
    <source>
        <dbReference type="ARBA" id="ARBA00023136"/>
    </source>
</evidence>
<reference evidence="5 6" key="1">
    <citation type="journal article" date="2016" name="Proc. Natl. Acad. Sci. U.S.A.">
        <title>Comparative genomics of biotechnologically important yeasts.</title>
        <authorList>
            <person name="Riley R."/>
            <person name="Haridas S."/>
            <person name="Wolfe K.H."/>
            <person name="Lopes M.R."/>
            <person name="Hittinger C.T."/>
            <person name="Goeker M."/>
            <person name="Salamov A.A."/>
            <person name="Wisecaver J.H."/>
            <person name="Long T.M."/>
            <person name="Calvey C.H."/>
            <person name="Aerts A.L."/>
            <person name="Barry K.W."/>
            <person name="Choi C."/>
            <person name="Clum A."/>
            <person name="Coughlan A.Y."/>
            <person name="Deshpande S."/>
            <person name="Douglass A.P."/>
            <person name="Hanson S.J."/>
            <person name="Klenk H.-P."/>
            <person name="LaButti K.M."/>
            <person name="Lapidus A."/>
            <person name="Lindquist E.A."/>
            <person name="Lipzen A.M."/>
            <person name="Meier-Kolthoff J.P."/>
            <person name="Ohm R.A."/>
            <person name="Otillar R.P."/>
            <person name="Pangilinan J.L."/>
            <person name="Peng Y."/>
            <person name="Rokas A."/>
            <person name="Rosa C.A."/>
            <person name="Scheuner C."/>
            <person name="Sibirny A.A."/>
            <person name="Slot J.C."/>
            <person name="Stielow J.B."/>
            <person name="Sun H."/>
            <person name="Kurtzman C.P."/>
            <person name="Blackwell M."/>
            <person name="Grigoriev I.V."/>
            <person name="Jeffries T.W."/>
        </authorList>
    </citation>
    <scope>NUCLEOTIDE SEQUENCE [LARGE SCALE GENOMIC DNA]</scope>
    <source>
        <strain evidence="6">ATCC 18201 / CBS 1600 / BCRC 20928 / JCM 3617 / NBRC 0987 / NRRL Y-1542</strain>
    </source>
</reference>
<dbReference type="GO" id="GO:0046856">
    <property type="term" value="P:phosphatidylinositol dephosphorylation"/>
    <property type="evidence" value="ECO:0007669"/>
    <property type="project" value="InterPro"/>
</dbReference>
<feature type="domain" description="SAC" evidence="4">
    <location>
        <begin position="143"/>
        <end position="503"/>
    </location>
</feature>
<dbReference type="PROSITE" id="PS50275">
    <property type="entry name" value="SAC"/>
    <property type="match status" value="1"/>
</dbReference>
<dbReference type="Pfam" id="PF02383">
    <property type="entry name" value="Syja_N"/>
    <property type="match status" value="1"/>
</dbReference>
<gene>
    <name evidence="5" type="ORF">CYBJADRAFT_118221</name>
</gene>
<dbReference type="RefSeq" id="XP_020073027.1">
    <property type="nucleotide sequence ID" value="XM_020212254.1"/>
</dbReference>
<dbReference type="PANTHER" id="PTHR45738">
    <property type="entry name" value="POLYPHOSPHOINOSITIDE PHOSPHATASE"/>
    <property type="match status" value="1"/>
</dbReference>
<keyword evidence="2" id="KW-0378">Hydrolase</keyword>
<dbReference type="OMA" id="KRKCCAH"/>
<dbReference type="GO" id="GO:0012505">
    <property type="term" value="C:endomembrane system"/>
    <property type="evidence" value="ECO:0007669"/>
    <property type="project" value="UniProtKB-SubCell"/>
</dbReference>
<dbReference type="GeneID" id="30986650"/>
<dbReference type="InterPro" id="IPR043573">
    <property type="entry name" value="Fig4-like"/>
</dbReference>
<dbReference type="Proteomes" id="UP000094389">
    <property type="component" value="Unassembled WGS sequence"/>
</dbReference>
<sequence length="679" mass="79782">KSRKLITLQKYTIYETDNRLYVVGSNRRETMFRVMEIDLTVPEDTLSIVEDNVFFTRKESMEVLNGLKDANPEFDKKLTGYGLLGFIRFTKCYYLCVVTKRSVVAVLGGHLIYHIDDTELIPISRDYKKPDKHSEEARFLMTFANLDLTKTFYYSYTYDLTNTLQRNILREKQKAMGLPQCAKFPDEFNERFMWNSSLLKPVADSYDRVYDWFQPIIHGFIDQANVAIFSKRVYITVIARRSHHFAGARFLKRGVNNQGNVANEVETEQIVSDMVTTSFHDSRYGFFNNPRYTSYVQHRGSIPLYWCQEVPNLKLAKPPIEIDLVDPFYTSAALHFDDLFKRYDAPVLILNLVKQKERTPRESKLSKAFEQCITYLNEFLPVSEKISYTAWDMSRANKSDGQDVIEFLEGYADETLKKTNFFHNGISLDSTKLQEGICRTNCIDCLDRTNAAQFVIGKRALGYQLHALGIIEEVYIDYDSDVVNIFTEMFHDHGDTIALQYGGSHLVNTMETYRKINQWSSHSRDMIESIKRFYSNSFIDAQRQEAINLFLGNYVWEQGKPMLWDLNTDYYLHNIHSLSKDKRSYRYWWTKDNLLRFKDTFDIPKDGTIIPKLDPYPGFFDNYWNEYYVPRKQVHFEHSFEINMNSTLRYKIDSMTVQQACEISPFKSRKQSSINHKLR</sequence>